<dbReference type="EMBL" id="CP021376">
    <property type="protein sequence ID" value="ART79366.1"/>
    <property type="molecule type" value="Genomic_DNA"/>
</dbReference>
<dbReference type="KEGG" id="ocm:CBP12_03720"/>
<dbReference type="AlphaFoldDB" id="A0A1Y0CWU8"/>
<evidence type="ECO:0000313" key="4">
    <source>
        <dbReference type="EMBL" id="ART79366.1"/>
    </source>
</evidence>
<evidence type="ECO:0000313" key="5">
    <source>
        <dbReference type="Proteomes" id="UP000243793"/>
    </source>
</evidence>
<evidence type="ECO:0000259" key="3">
    <source>
        <dbReference type="Pfam" id="PF07859"/>
    </source>
</evidence>
<dbReference type="SUPFAM" id="SSF53474">
    <property type="entry name" value="alpha/beta-Hydrolases"/>
    <property type="match status" value="1"/>
</dbReference>
<dbReference type="GO" id="GO:0016787">
    <property type="term" value="F:hydrolase activity"/>
    <property type="evidence" value="ECO:0007669"/>
    <property type="project" value="UniProtKB-KW"/>
</dbReference>
<dbReference type="Pfam" id="PF07859">
    <property type="entry name" value="Abhydrolase_3"/>
    <property type="match status" value="1"/>
</dbReference>
<dbReference type="RefSeq" id="WP_086963075.1">
    <property type="nucleotide sequence ID" value="NZ_CP021376.1"/>
</dbReference>
<dbReference type="Proteomes" id="UP000243793">
    <property type="component" value="Chromosome"/>
</dbReference>
<dbReference type="InterPro" id="IPR029058">
    <property type="entry name" value="AB_hydrolase_fold"/>
</dbReference>
<comment type="similarity">
    <text evidence="1">Belongs to the 'GDXG' lipolytic enzyme family.</text>
</comment>
<dbReference type="InterPro" id="IPR013094">
    <property type="entry name" value="AB_hydrolase_3"/>
</dbReference>
<gene>
    <name evidence="4" type="ORF">CBP12_03720</name>
</gene>
<dbReference type="PROSITE" id="PS01173">
    <property type="entry name" value="LIPASE_GDXG_HIS"/>
    <property type="match status" value="1"/>
</dbReference>
<accession>A0A1Y0CWU8</accession>
<organism evidence="4 5">
    <name type="scientific">Oceanisphaera avium</name>
    <dbReference type="NCBI Taxonomy" id="1903694"/>
    <lineage>
        <taxon>Bacteria</taxon>
        <taxon>Pseudomonadati</taxon>
        <taxon>Pseudomonadota</taxon>
        <taxon>Gammaproteobacteria</taxon>
        <taxon>Aeromonadales</taxon>
        <taxon>Aeromonadaceae</taxon>
        <taxon>Oceanisphaera</taxon>
    </lineage>
</organism>
<name>A0A1Y0CWU8_9GAMM</name>
<dbReference type="PANTHER" id="PTHR48081:SF8">
    <property type="entry name" value="ALPHA_BETA HYDROLASE FOLD-3 DOMAIN-CONTAINING PROTEIN-RELATED"/>
    <property type="match status" value="1"/>
</dbReference>
<keyword evidence="5" id="KW-1185">Reference proteome</keyword>
<proteinExistence type="inferred from homology"/>
<evidence type="ECO:0000256" key="1">
    <source>
        <dbReference type="ARBA" id="ARBA00010515"/>
    </source>
</evidence>
<keyword evidence="2" id="KW-0378">Hydrolase</keyword>
<dbReference type="PANTHER" id="PTHR48081">
    <property type="entry name" value="AB HYDROLASE SUPERFAMILY PROTEIN C4A8.06C"/>
    <property type="match status" value="1"/>
</dbReference>
<reference evidence="5" key="1">
    <citation type="submission" date="2017-05" db="EMBL/GenBank/DDBJ databases">
        <authorList>
            <person name="Sung H."/>
        </authorList>
    </citation>
    <scope>NUCLEOTIDE SEQUENCE [LARGE SCALE GENOMIC DNA]</scope>
    <source>
        <strain evidence="5">AMac2203</strain>
    </source>
</reference>
<protein>
    <recommendedName>
        <fullName evidence="3">Alpha/beta hydrolase fold-3 domain-containing protein</fullName>
    </recommendedName>
</protein>
<dbReference type="OrthoDB" id="5729797at2"/>
<evidence type="ECO:0000256" key="2">
    <source>
        <dbReference type="ARBA" id="ARBA00022801"/>
    </source>
</evidence>
<dbReference type="Gene3D" id="3.40.50.1820">
    <property type="entry name" value="alpha/beta hydrolase"/>
    <property type="match status" value="1"/>
</dbReference>
<sequence>MSILSVLVIAVLVLWLRWCVTRQPYYYQADYKVDAEQAHILAEIAAIHVEADTKPLWSKISFYREVMERLGQEVNTVSTIVPSGGEGAPKGEWLLPPHANPKRRILYIHGGGWSAGSPQSHRRITDQFALLANACVFAIDYRLIPEHSYLTGLKDCQQAYLWLLEHGPQGPGAADFMVIAGDSAGGSHTLALLTWIRDRALPSPSAAVALSPATDLLRDSLRKGPNVARDPLLGPIVAPLAWLPKPLLWLGLALLMRTRPGHPWVSPLRAELQQLTPTLIQASDSEILLEGIEAYTKKARAAGSSVELQRYPNKVHVWHIFSRTHEPAFSDIADFLARIEAKTAQV</sequence>
<dbReference type="InterPro" id="IPR050300">
    <property type="entry name" value="GDXG_lipolytic_enzyme"/>
</dbReference>
<feature type="domain" description="Alpha/beta hydrolase fold-3" evidence="3">
    <location>
        <begin position="105"/>
        <end position="319"/>
    </location>
</feature>
<dbReference type="InterPro" id="IPR002168">
    <property type="entry name" value="Lipase_GDXG_HIS_AS"/>
</dbReference>